<keyword evidence="3" id="KW-1185">Reference proteome</keyword>
<evidence type="ECO:0000256" key="1">
    <source>
        <dbReference type="SAM" id="MobiDB-lite"/>
    </source>
</evidence>
<dbReference type="AlphaFoldDB" id="A0AB34H8G4"/>
<sequence length="97" mass="11622">MAITMNGVWRKLCLQFVHDFHGFEKVDEESKEVFSNLVTLSEKLQLDLQEDHFINILVVQHEELTNEDLMELEAQRKDEERQEEEEVTEEPKRFTTQ</sequence>
<gene>
    <name evidence="2" type="ORF">J1605_023162</name>
</gene>
<accession>A0AB34H8G4</accession>
<name>A0AB34H8G4_ESCRO</name>
<reference evidence="2 3" key="1">
    <citation type="submission" date="2022-11" db="EMBL/GenBank/DDBJ databases">
        <title>Whole genome sequence of Eschrichtius robustus ER-17-0199.</title>
        <authorList>
            <person name="Bruniche-Olsen A."/>
            <person name="Black A.N."/>
            <person name="Fields C.J."/>
            <person name="Walden K."/>
            <person name="Dewoody J.A."/>
        </authorList>
    </citation>
    <scope>NUCLEOTIDE SEQUENCE [LARGE SCALE GENOMIC DNA]</scope>
    <source>
        <strain evidence="2">ER-17-0199</strain>
        <tissue evidence="2">Blubber</tissue>
    </source>
</reference>
<comment type="caution">
    <text evidence="2">The sequence shown here is derived from an EMBL/GenBank/DDBJ whole genome shotgun (WGS) entry which is preliminary data.</text>
</comment>
<dbReference type="EMBL" id="JAIQCJ010001888">
    <property type="protein sequence ID" value="KAJ8787020.1"/>
    <property type="molecule type" value="Genomic_DNA"/>
</dbReference>
<evidence type="ECO:0000313" key="3">
    <source>
        <dbReference type="Proteomes" id="UP001159641"/>
    </source>
</evidence>
<protein>
    <submittedName>
        <fullName evidence="2">Uncharacterized protein</fullName>
    </submittedName>
</protein>
<evidence type="ECO:0000313" key="2">
    <source>
        <dbReference type="EMBL" id="KAJ8787020.1"/>
    </source>
</evidence>
<feature type="region of interest" description="Disordered" evidence="1">
    <location>
        <begin position="72"/>
        <end position="97"/>
    </location>
</feature>
<proteinExistence type="predicted"/>
<organism evidence="2 3">
    <name type="scientific">Eschrichtius robustus</name>
    <name type="common">California gray whale</name>
    <name type="synonym">Eschrichtius gibbosus</name>
    <dbReference type="NCBI Taxonomy" id="9764"/>
    <lineage>
        <taxon>Eukaryota</taxon>
        <taxon>Metazoa</taxon>
        <taxon>Chordata</taxon>
        <taxon>Craniata</taxon>
        <taxon>Vertebrata</taxon>
        <taxon>Euteleostomi</taxon>
        <taxon>Mammalia</taxon>
        <taxon>Eutheria</taxon>
        <taxon>Laurasiatheria</taxon>
        <taxon>Artiodactyla</taxon>
        <taxon>Whippomorpha</taxon>
        <taxon>Cetacea</taxon>
        <taxon>Mysticeti</taxon>
        <taxon>Eschrichtiidae</taxon>
        <taxon>Eschrichtius</taxon>
    </lineage>
</organism>
<dbReference type="Proteomes" id="UP001159641">
    <property type="component" value="Unassembled WGS sequence"/>
</dbReference>